<dbReference type="GO" id="GO:0005524">
    <property type="term" value="F:ATP binding"/>
    <property type="evidence" value="ECO:0007669"/>
    <property type="project" value="InterPro"/>
</dbReference>
<dbReference type="Gene3D" id="3.90.70.10">
    <property type="entry name" value="Cysteine proteinases"/>
    <property type="match status" value="1"/>
</dbReference>
<evidence type="ECO:0000313" key="2">
    <source>
        <dbReference type="EMBL" id="PIZ88983.1"/>
    </source>
</evidence>
<dbReference type="PANTHER" id="PTHR37806:SF1">
    <property type="entry name" value="PEPTIDASE C39-LIKE DOMAIN-CONTAINING PROTEIN"/>
    <property type="match status" value="1"/>
</dbReference>
<dbReference type="AlphaFoldDB" id="A0A2M7UYC3"/>
<sequence length="202" mass="23539">MNNKFKLLPVKPFQETLHGGYCGPASLKMVLDYYGVTKSEKELAEMLKCDPEHGTDDKSIAETAKDLGFKVEIKEESSFKDIKGWLDKKVPVIIDWFTRGRYDYPEDDVADGHYSVAIGLDNRFIYLQDPEVGRVRKINKEDFYRVWFDFSTDYFERSEKQGSCRRQVLISNEVRNKVLPKAGSYIKKCEDLILRQLIAIYR</sequence>
<reference evidence="3" key="1">
    <citation type="submission" date="2017-09" db="EMBL/GenBank/DDBJ databases">
        <title>Depth-based differentiation of microbial function through sediment-hosted aquifers and enrichment of novel symbionts in the deep terrestrial subsurface.</title>
        <authorList>
            <person name="Probst A.J."/>
            <person name="Ladd B."/>
            <person name="Jarett J.K."/>
            <person name="Geller-Mcgrath D.E."/>
            <person name="Sieber C.M.K."/>
            <person name="Emerson J.B."/>
            <person name="Anantharaman K."/>
            <person name="Thomas B.C."/>
            <person name="Malmstrom R."/>
            <person name="Stieglmeier M."/>
            <person name="Klingl A."/>
            <person name="Woyke T."/>
            <person name="Ryan C.M."/>
            <person name="Banfield J.F."/>
        </authorList>
    </citation>
    <scope>NUCLEOTIDE SEQUENCE [LARGE SCALE GENOMIC DNA]</scope>
</reference>
<protein>
    <recommendedName>
        <fullName evidence="1">Peptidase C39 domain-containing protein</fullName>
    </recommendedName>
</protein>
<proteinExistence type="predicted"/>
<dbReference type="EMBL" id="PFPB01000033">
    <property type="protein sequence ID" value="PIZ88983.1"/>
    <property type="molecule type" value="Genomic_DNA"/>
</dbReference>
<dbReference type="GO" id="GO:0016020">
    <property type="term" value="C:membrane"/>
    <property type="evidence" value="ECO:0007669"/>
    <property type="project" value="InterPro"/>
</dbReference>
<gene>
    <name evidence="2" type="ORF">COX90_01945</name>
</gene>
<comment type="caution">
    <text evidence="2">The sequence shown here is derived from an EMBL/GenBank/DDBJ whole genome shotgun (WGS) entry which is preliminary data.</text>
</comment>
<name>A0A2M7UYC3_9BACT</name>
<feature type="domain" description="Peptidase C39" evidence="1">
    <location>
        <begin position="14"/>
        <end position="154"/>
    </location>
</feature>
<dbReference type="GO" id="GO:0008233">
    <property type="term" value="F:peptidase activity"/>
    <property type="evidence" value="ECO:0007669"/>
    <property type="project" value="InterPro"/>
</dbReference>
<accession>A0A2M7UYC3</accession>
<dbReference type="GO" id="GO:0006508">
    <property type="term" value="P:proteolysis"/>
    <property type="evidence" value="ECO:0007669"/>
    <property type="project" value="InterPro"/>
</dbReference>
<organism evidence="2 3">
    <name type="scientific">Candidatus Nealsonbacteria bacterium CG_4_10_14_0_2_um_filter_38_17</name>
    <dbReference type="NCBI Taxonomy" id="1974680"/>
    <lineage>
        <taxon>Bacteria</taxon>
        <taxon>Candidatus Nealsoniibacteriota</taxon>
    </lineage>
</organism>
<dbReference type="InterPro" id="IPR005074">
    <property type="entry name" value="Peptidase_C39"/>
</dbReference>
<dbReference type="Pfam" id="PF03412">
    <property type="entry name" value="Peptidase_C39"/>
    <property type="match status" value="1"/>
</dbReference>
<evidence type="ECO:0000313" key="3">
    <source>
        <dbReference type="Proteomes" id="UP000230760"/>
    </source>
</evidence>
<dbReference type="PROSITE" id="PS50990">
    <property type="entry name" value="PEPTIDASE_C39"/>
    <property type="match status" value="1"/>
</dbReference>
<dbReference type="Proteomes" id="UP000230760">
    <property type="component" value="Unassembled WGS sequence"/>
</dbReference>
<dbReference type="PANTHER" id="PTHR37806">
    <property type="entry name" value="LMO0724 PROTEIN"/>
    <property type="match status" value="1"/>
</dbReference>
<evidence type="ECO:0000259" key="1">
    <source>
        <dbReference type="PROSITE" id="PS50990"/>
    </source>
</evidence>